<organism evidence="7 8">
    <name type="scientific">Zoogloea ramigera</name>
    <dbReference type="NCBI Taxonomy" id="350"/>
    <lineage>
        <taxon>Bacteria</taxon>
        <taxon>Pseudomonadati</taxon>
        <taxon>Pseudomonadota</taxon>
        <taxon>Betaproteobacteria</taxon>
        <taxon>Rhodocyclales</taxon>
        <taxon>Zoogloeaceae</taxon>
        <taxon>Zoogloea</taxon>
    </lineage>
</organism>
<feature type="DNA-binding region" description="H-T-H motif" evidence="5">
    <location>
        <begin position="33"/>
        <end position="52"/>
    </location>
</feature>
<evidence type="ECO:0000313" key="8">
    <source>
        <dbReference type="Proteomes" id="UP000318422"/>
    </source>
</evidence>
<dbReference type="Pfam" id="PF08361">
    <property type="entry name" value="TetR_C_2"/>
    <property type="match status" value="1"/>
</dbReference>
<dbReference type="InterPro" id="IPR023772">
    <property type="entry name" value="DNA-bd_HTH_TetR-type_CS"/>
</dbReference>
<reference evidence="7 8" key="1">
    <citation type="submission" date="2019-06" db="EMBL/GenBank/DDBJ databases">
        <title>Whole genome shotgun sequence of Zoogloea ramigera NBRC 15342.</title>
        <authorList>
            <person name="Hosoyama A."/>
            <person name="Uohara A."/>
            <person name="Ohji S."/>
            <person name="Ichikawa N."/>
        </authorList>
    </citation>
    <scope>NUCLEOTIDE SEQUENCE [LARGE SCALE GENOMIC DNA]</scope>
    <source>
        <strain evidence="7 8">NBRC 15342</strain>
    </source>
</reference>
<dbReference type="SUPFAM" id="SSF48498">
    <property type="entry name" value="Tetracyclin repressor-like, C-terminal domain"/>
    <property type="match status" value="1"/>
</dbReference>
<evidence type="ECO:0000256" key="5">
    <source>
        <dbReference type="PROSITE-ProRule" id="PRU00335"/>
    </source>
</evidence>
<protein>
    <submittedName>
        <fullName evidence="7">TetR family transcriptional regulator</fullName>
    </submittedName>
</protein>
<dbReference type="InterPro" id="IPR009057">
    <property type="entry name" value="Homeodomain-like_sf"/>
</dbReference>
<dbReference type="InterPro" id="IPR036271">
    <property type="entry name" value="Tet_transcr_reg_TetR-rel_C_sf"/>
</dbReference>
<dbReference type="Pfam" id="PF00440">
    <property type="entry name" value="TetR_N"/>
    <property type="match status" value="1"/>
</dbReference>
<dbReference type="RefSeq" id="WP_141352471.1">
    <property type="nucleotide sequence ID" value="NZ_BJNV01000040.1"/>
</dbReference>
<dbReference type="Proteomes" id="UP000318422">
    <property type="component" value="Unassembled WGS sequence"/>
</dbReference>
<dbReference type="AlphaFoldDB" id="A0A4Y4CTS3"/>
<keyword evidence="1" id="KW-0678">Repressor</keyword>
<dbReference type="PANTHER" id="PTHR30055:SF240">
    <property type="entry name" value="HTH-TYPE TRANSCRIPTIONAL REGULATOR ACRR"/>
    <property type="match status" value="1"/>
</dbReference>
<dbReference type="InterPro" id="IPR013572">
    <property type="entry name" value="Tscrpt_reg_MAATS_C"/>
</dbReference>
<proteinExistence type="predicted"/>
<dbReference type="GO" id="GO:0003700">
    <property type="term" value="F:DNA-binding transcription factor activity"/>
    <property type="evidence" value="ECO:0007669"/>
    <property type="project" value="TreeGrafter"/>
</dbReference>
<dbReference type="OrthoDB" id="5816932at2"/>
<keyword evidence="3 5" id="KW-0238">DNA-binding</keyword>
<evidence type="ECO:0000259" key="6">
    <source>
        <dbReference type="PROSITE" id="PS50977"/>
    </source>
</evidence>
<evidence type="ECO:0000256" key="2">
    <source>
        <dbReference type="ARBA" id="ARBA00023015"/>
    </source>
</evidence>
<keyword evidence="2" id="KW-0805">Transcription regulation</keyword>
<gene>
    <name evidence="7" type="ORF">ZRA01_23710</name>
</gene>
<dbReference type="SUPFAM" id="SSF46689">
    <property type="entry name" value="Homeodomain-like"/>
    <property type="match status" value="1"/>
</dbReference>
<evidence type="ECO:0000256" key="1">
    <source>
        <dbReference type="ARBA" id="ARBA00022491"/>
    </source>
</evidence>
<evidence type="ECO:0000256" key="4">
    <source>
        <dbReference type="ARBA" id="ARBA00023163"/>
    </source>
</evidence>
<comment type="caution">
    <text evidence="7">The sequence shown here is derived from an EMBL/GenBank/DDBJ whole genome shotgun (WGS) entry which is preliminary data.</text>
</comment>
<feature type="domain" description="HTH tetR-type" evidence="6">
    <location>
        <begin position="10"/>
        <end position="70"/>
    </location>
</feature>
<evidence type="ECO:0000256" key="3">
    <source>
        <dbReference type="ARBA" id="ARBA00023125"/>
    </source>
</evidence>
<dbReference type="Gene3D" id="1.10.357.10">
    <property type="entry name" value="Tetracycline Repressor, domain 2"/>
    <property type="match status" value="1"/>
</dbReference>
<keyword evidence="4" id="KW-0804">Transcription</keyword>
<dbReference type="PROSITE" id="PS01081">
    <property type="entry name" value="HTH_TETR_1"/>
    <property type="match status" value="1"/>
</dbReference>
<dbReference type="InterPro" id="IPR001647">
    <property type="entry name" value="HTH_TetR"/>
</dbReference>
<dbReference type="PROSITE" id="PS50977">
    <property type="entry name" value="HTH_TETR_2"/>
    <property type="match status" value="1"/>
</dbReference>
<dbReference type="PANTHER" id="PTHR30055">
    <property type="entry name" value="HTH-TYPE TRANSCRIPTIONAL REGULATOR RUTR"/>
    <property type="match status" value="1"/>
</dbReference>
<dbReference type="InterPro" id="IPR050109">
    <property type="entry name" value="HTH-type_TetR-like_transc_reg"/>
</dbReference>
<evidence type="ECO:0000313" key="7">
    <source>
        <dbReference type="EMBL" id="GEC96298.1"/>
    </source>
</evidence>
<sequence>MVRKTKEEAEITRLHIIDAARRVFLQCGVSHTSLEKIAAAAGVTRGAVYWHFRNKSELFFAMREDATLPFVDRVVFDADDEDPLAGIETALLEIFRVLADEPKTRETIEIVAFKCEYVDELLPLMGCSSGQEVFLSDLTQAYTRAAARGLLRPGVTPAALATDTFMFVGGLIKHWLGGGPESPFRRDAEQMVRAHVALRRA</sequence>
<name>A0A4Y4CTS3_ZOORA</name>
<keyword evidence="8" id="KW-1185">Reference proteome</keyword>
<dbReference type="PRINTS" id="PR00455">
    <property type="entry name" value="HTHTETR"/>
</dbReference>
<dbReference type="EMBL" id="BJNV01000040">
    <property type="protein sequence ID" value="GEC96298.1"/>
    <property type="molecule type" value="Genomic_DNA"/>
</dbReference>
<dbReference type="GO" id="GO:0000976">
    <property type="term" value="F:transcription cis-regulatory region binding"/>
    <property type="evidence" value="ECO:0007669"/>
    <property type="project" value="TreeGrafter"/>
</dbReference>
<accession>A0A4Y4CTS3</accession>